<dbReference type="InterPro" id="IPR029063">
    <property type="entry name" value="SAM-dependent_MTases_sf"/>
</dbReference>
<dbReference type="EC" id="2.5.1.16" evidence="5"/>
<dbReference type="PANTHER" id="PTHR11558:SF11">
    <property type="entry name" value="SPERMIDINE SYNTHASE"/>
    <property type="match status" value="1"/>
</dbReference>
<gene>
    <name evidence="5" type="primary">speE</name>
    <name evidence="10" type="ORF">VZ94_00280</name>
</gene>
<evidence type="ECO:0000256" key="2">
    <source>
        <dbReference type="ARBA" id="ARBA00022679"/>
    </source>
</evidence>
<evidence type="ECO:0000256" key="5">
    <source>
        <dbReference type="HAMAP-Rule" id="MF_00198"/>
    </source>
</evidence>
<dbReference type="InterPro" id="IPR035246">
    <property type="entry name" value="Spermidine_synt_N"/>
</dbReference>
<keyword evidence="3 5" id="KW-0745">Spermidine biosynthesis</keyword>
<evidence type="ECO:0000256" key="3">
    <source>
        <dbReference type="ARBA" id="ARBA00023066"/>
    </source>
</evidence>
<dbReference type="InterPro" id="IPR001045">
    <property type="entry name" value="Spermi_synthase"/>
</dbReference>
<dbReference type="PANTHER" id="PTHR11558">
    <property type="entry name" value="SPERMIDINE/SPERMINE SYNTHASE"/>
    <property type="match status" value="1"/>
</dbReference>
<dbReference type="PROSITE" id="PS01330">
    <property type="entry name" value="PABS_1"/>
    <property type="match status" value="1"/>
</dbReference>
<comment type="subunit">
    <text evidence="5">Homodimer or homotetramer.</text>
</comment>
<dbReference type="Pfam" id="PF01564">
    <property type="entry name" value="Spermine_synth"/>
    <property type="match status" value="1"/>
</dbReference>
<dbReference type="SUPFAM" id="SSF53335">
    <property type="entry name" value="S-adenosyl-L-methionine-dependent methyltransferases"/>
    <property type="match status" value="1"/>
</dbReference>
<feature type="binding site" evidence="5">
    <location>
        <begin position="140"/>
        <end position="141"/>
    </location>
    <ligand>
        <name>S-methyl-5'-thioadenosine</name>
        <dbReference type="ChEBI" id="CHEBI:17509"/>
    </ligand>
</feature>
<reference evidence="11" key="1">
    <citation type="submission" date="2015-03" db="EMBL/GenBank/DDBJ databases">
        <title>Draft genome sequence of a novel methanotroph (Sn10-6) isolated from flooded ricefield rhizosphere in India.</title>
        <authorList>
            <person name="Pandit P.S."/>
            <person name="Pore S.D."/>
            <person name="Arora P."/>
            <person name="Kapse N.G."/>
            <person name="Dhakephalkar P.K."/>
            <person name="Rahalkar M.C."/>
        </authorList>
    </citation>
    <scope>NUCLEOTIDE SEQUENCE [LARGE SCALE GENOMIC DNA]</scope>
    <source>
        <strain evidence="11">Sn10-6</strain>
    </source>
</reference>
<reference evidence="10 11" key="2">
    <citation type="journal article" date="2016" name="Microb. Ecol.">
        <title>Genome Characteristics of a Novel Type I Methanotroph (Sn10-6) Isolated from a Flooded Indian Rice Field.</title>
        <authorList>
            <person name="Rahalkar M.C."/>
            <person name="Pandit P.S."/>
            <person name="Dhakephalkar P.K."/>
            <person name="Pore S."/>
            <person name="Arora P."/>
            <person name="Kapse N."/>
        </authorList>
    </citation>
    <scope>NUCLEOTIDE SEQUENCE [LARGE SCALE GENOMIC DNA]</scope>
    <source>
        <strain evidence="10 11">Sn10-6</strain>
    </source>
</reference>
<dbReference type="RefSeq" id="WP_045777678.1">
    <property type="nucleotide sequence ID" value="NZ_LAJX01000003.1"/>
</dbReference>
<dbReference type="InterPro" id="IPR030374">
    <property type="entry name" value="PABS"/>
</dbReference>
<comment type="catalytic activity">
    <reaction evidence="5 8">
        <text>S-adenosyl 3-(methylsulfanyl)propylamine + putrescine = S-methyl-5'-thioadenosine + spermidine + H(+)</text>
        <dbReference type="Rhea" id="RHEA:12721"/>
        <dbReference type="ChEBI" id="CHEBI:15378"/>
        <dbReference type="ChEBI" id="CHEBI:17509"/>
        <dbReference type="ChEBI" id="CHEBI:57443"/>
        <dbReference type="ChEBI" id="CHEBI:57834"/>
        <dbReference type="ChEBI" id="CHEBI:326268"/>
        <dbReference type="EC" id="2.5.1.16"/>
    </reaction>
</comment>
<dbReference type="GO" id="GO:0005829">
    <property type="term" value="C:cytosol"/>
    <property type="evidence" value="ECO:0007669"/>
    <property type="project" value="TreeGrafter"/>
</dbReference>
<dbReference type="InterPro" id="IPR030373">
    <property type="entry name" value="PABS_CS"/>
</dbReference>
<accession>A0A0F3ING1</accession>
<sequence length="282" mass="31771">MNPTQWFTEQAPGDEVAFSLAIKQKLHEEQSPFQHLEIYETKSFGNLMVIDGCTMVSTRDNFFYHEMMSHPVLFTHPNPKRVLIIGGGDCGTLKEVLKHPGIEHALQIDIDERVTRLAEIYFPELCSSNNDPRAELQFIDGIKWIKQAAPQSIDIIIVDSTDPVGPAEGLFGVDFYRDCYACLSENGLLIQQSESALLHMNLIAAMRDAMRSAGFAELQTLFFPQCIYPSGWWSATIASKTELTGFREHDSANKPFATVYYNSDIHKGALAQPEFFKQAFPK</sequence>
<dbReference type="PATRIC" id="fig|1632867.3.peg.3644"/>
<keyword evidence="4 5" id="KW-0620">Polyamine biosynthesis</keyword>
<evidence type="ECO:0000256" key="8">
    <source>
        <dbReference type="RuleBase" id="RU003837"/>
    </source>
</evidence>
<protein>
    <recommendedName>
        <fullName evidence="5">Polyamine aminopropyltransferase</fullName>
    </recommendedName>
    <alternativeName>
        <fullName evidence="5">Putrescine aminopropyltransferase</fullName>
        <shortName evidence="5">PAPT</shortName>
    </alternativeName>
    <alternativeName>
        <fullName evidence="5">Spermidine synthase</fullName>
        <shortName evidence="5">SPDS</shortName>
        <shortName evidence="5">SPDSY</shortName>
        <ecNumber evidence="5">2.5.1.16</ecNumber>
    </alternativeName>
</protein>
<evidence type="ECO:0000256" key="4">
    <source>
        <dbReference type="ARBA" id="ARBA00023115"/>
    </source>
</evidence>
<organism evidence="10 11">
    <name type="scientific">Methylocucumis oryzae</name>
    <dbReference type="NCBI Taxonomy" id="1632867"/>
    <lineage>
        <taxon>Bacteria</taxon>
        <taxon>Pseudomonadati</taxon>
        <taxon>Pseudomonadota</taxon>
        <taxon>Gammaproteobacteria</taxon>
        <taxon>Methylococcales</taxon>
        <taxon>Methylococcaceae</taxon>
        <taxon>Methylocucumis</taxon>
    </lineage>
</organism>
<feature type="binding site" evidence="5">
    <location>
        <begin position="159"/>
        <end position="162"/>
    </location>
    <ligand>
        <name>spermidine</name>
        <dbReference type="ChEBI" id="CHEBI:57834"/>
    </ligand>
</feature>
<dbReference type="Pfam" id="PF17284">
    <property type="entry name" value="Spermine_synt_N"/>
    <property type="match status" value="1"/>
</dbReference>
<dbReference type="EMBL" id="LAJX01000003">
    <property type="protein sequence ID" value="KJV08098.1"/>
    <property type="molecule type" value="Genomic_DNA"/>
</dbReference>
<dbReference type="Proteomes" id="UP000033684">
    <property type="component" value="Unassembled WGS sequence"/>
</dbReference>
<feature type="binding site" evidence="5">
    <location>
        <position position="109"/>
    </location>
    <ligand>
        <name>S-methyl-5'-thioadenosine</name>
        <dbReference type="ChEBI" id="CHEBI:17509"/>
    </ligand>
</feature>
<feature type="binding site" evidence="5">
    <location>
        <position position="166"/>
    </location>
    <ligand>
        <name>S-methyl-5'-thioadenosine</name>
        <dbReference type="ChEBI" id="CHEBI:17509"/>
    </ligand>
</feature>
<dbReference type="InterPro" id="IPR037163">
    <property type="entry name" value="Spermidine_synt_N_sf"/>
</dbReference>
<feature type="active site" description="Proton acceptor" evidence="5 6">
    <location>
        <position position="159"/>
    </location>
</feature>
<evidence type="ECO:0000256" key="6">
    <source>
        <dbReference type="PROSITE-ProRule" id="PRU00354"/>
    </source>
</evidence>
<feature type="binding site" evidence="5">
    <location>
        <position position="34"/>
    </location>
    <ligand>
        <name>S-methyl-5'-thioadenosine</name>
        <dbReference type="ChEBI" id="CHEBI:17509"/>
    </ligand>
</feature>
<comment type="pathway">
    <text evidence="5">Amine and polyamine biosynthesis; spermidine biosynthesis; spermidine from putrescine: step 1/1.</text>
</comment>
<evidence type="ECO:0000256" key="7">
    <source>
        <dbReference type="RuleBase" id="RU003836"/>
    </source>
</evidence>
<dbReference type="GO" id="GO:0008295">
    <property type="term" value="P:spermidine biosynthetic process"/>
    <property type="evidence" value="ECO:0007669"/>
    <property type="project" value="UniProtKB-UniRule"/>
</dbReference>
<feature type="binding site" evidence="5">
    <location>
        <position position="65"/>
    </location>
    <ligand>
        <name>spermidine</name>
        <dbReference type="ChEBI" id="CHEBI:57834"/>
    </ligand>
</feature>
<dbReference type="Gene3D" id="2.30.140.10">
    <property type="entry name" value="Spermidine synthase, tetramerisation domain"/>
    <property type="match status" value="1"/>
</dbReference>
<evidence type="ECO:0000259" key="9">
    <source>
        <dbReference type="PROSITE" id="PS51006"/>
    </source>
</evidence>
<dbReference type="HAMAP" id="MF_00198">
    <property type="entry name" value="Spermidine_synth"/>
    <property type="match status" value="1"/>
</dbReference>
<comment type="similarity">
    <text evidence="1 5 7">Belongs to the spermidine/spermine synthase family.</text>
</comment>
<feature type="domain" description="PABS" evidence="9">
    <location>
        <begin position="4"/>
        <end position="240"/>
    </location>
</feature>
<dbReference type="AlphaFoldDB" id="A0A0F3ING1"/>
<keyword evidence="2 5" id="KW-0808">Transferase</keyword>
<comment type="function">
    <text evidence="5">Catalyzes the irreversible transfer of a propylamine group from the amino donor S-adenosylmethioninamine (decarboxy-AdoMet) to putrescine (1,4-diaminobutane) to yield spermidine.</text>
</comment>
<dbReference type="Gene3D" id="3.40.50.150">
    <property type="entry name" value="Vaccinia Virus protein VP39"/>
    <property type="match status" value="1"/>
</dbReference>
<name>A0A0F3ING1_9GAMM</name>
<keyword evidence="11" id="KW-1185">Reference proteome</keyword>
<feature type="binding site" evidence="5">
    <location>
        <position position="89"/>
    </location>
    <ligand>
        <name>spermidine</name>
        <dbReference type="ChEBI" id="CHEBI:57834"/>
    </ligand>
</feature>
<comment type="caution">
    <text evidence="10">The sequence shown here is derived from an EMBL/GenBank/DDBJ whole genome shotgun (WGS) entry which is preliminary data.</text>
</comment>
<dbReference type="PROSITE" id="PS51006">
    <property type="entry name" value="PABS_2"/>
    <property type="match status" value="1"/>
</dbReference>
<evidence type="ECO:0000313" key="11">
    <source>
        <dbReference type="Proteomes" id="UP000033684"/>
    </source>
</evidence>
<dbReference type="NCBIfam" id="NF002010">
    <property type="entry name" value="PRK00811.1"/>
    <property type="match status" value="1"/>
</dbReference>
<dbReference type="OrthoDB" id="9793120at2"/>
<dbReference type="NCBIfam" id="TIGR00417">
    <property type="entry name" value="speE"/>
    <property type="match status" value="1"/>
</dbReference>
<dbReference type="GO" id="GO:0004766">
    <property type="term" value="F:spermidine synthase activity"/>
    <property type="evidence" value="ECO:0007669"/>
    <property type="project" value="UniProtKB-UniRule"/>
</dbReference>
<dbReference type="UniPathway" id="UPA00248">
    <property type="reaction ID" value="UER00314"/>
</dbReference>
<evidence type="ECO:0000256" key="1">
    <source>
        <dbReference type="ARBA" id="ARBA00007867"/>
    </source>
</evidence>
<proteinExistence type="inferred from homology"/>
<evidence type="ECO:0000313" key="10">
    <source>
        <dbReference type="EMBL" id="KJV08098.1"/>
    </source>
</evidence>